<evidence type="ECO:0000313" key="2">
    <source>
        <dbReference type="EMBL" id="MBS4185223.1"/>
    </source>
</evidence>
<dbReference type="AlphaFoldDB" id="A0A942T4Z9"/>
<dbReference type="EMBL" id="JAGYPE010000005">
    <property type="protein sequence ID" value="MBS4185223.1"/>
    <property type="molecule type" value="Genomic_DNA"/>
</dbReference>
<reference evidence="2" key="1">
    <citation type="submission" date="2021-05" db="EMBL/GenBank/DDBJ databases">
        <title>Novel Bacillus species.</title>
        <authorList>
            <person name="Liu G."/>
        </authorList>
    </citation>
    <scope>NUCLEOTIDE SEQUENCE</scope>
    <source>
        <strain evidence="2 4">FJAT-50051</strain>
    </source>
</reference>
<keyword evidence="4" id="KW-1185">Reference proteome</keyword>
<dbReference type="Pfam" id="PF21747">
    <property type="entry name" value="YpoC"/>
    <property type="match status" value="1"/>
</dbReference>
<gene>
    <name evidence="3" type="ORF">KHB02_023620</name>
    <name evidence="2" type="ORF">KHB02_27955</name>
</gene>
<organism evidence="2">
    <name type="scientific">Neobacillus citreus</name>
    <dbReference type="NCBI Taxonomy" id="2833578"/>
    <lineage>
        <taxon>Bacteria</taxon>
        <taxon>Bacillati</taxon>
        <taxon>Bacillota</taxon>
        <taxon>Bacilli</taxon>
        <taxon>Bacillales</taxon>
        <taxon>Bacillaceae</taxon>
        <taxon>Neobacillus</taxon>
    </lineage>
</organism>
<sequence>MSKPSESLNDILKEWASTQEHLEKVFRNRDQIGAKEWMNKGIQLYLRFLFLTNGLPLSCTDPIPFESFEYKPVNLKERFAFIKSRPSLYHSYRQLSELMVEQEKQYARKNIQKNKRLTT</sequence>
<feature type="domain" description="YpoC-like" evidence="1">
    <location>
        <begin position="6"/>
        <end position="114"/>
    </location>
</feature>
<protein>
    <recommendedName>
        <fullName evidence="1">YpoC-like domain-containing protein</fullName>
    </recommendedName>
</protein>
<dbReference type="Proteomes" id="UP000677265">
    <property type="component" value="Unassembled WGS sequence"/>
</dbReference>
<dbReference type="EMBL" id="JAGYPE020000059">
    <property type="protein sequence ID" value="MCH6268527.1"/>
    <property type="molecule type" value="Genomic_DNA"/>
</dbReference>
<accession>A0A942T4Z9</accession>
<proteinExistence type="predicted"/>
<comment type="caution">
    <text evidence="2">The sequence shown here is derived from an EMBL/GenBank/DDBJ whole genome shotgun (WGS) entry which is preliminary data.</text>
</comment>
<name>A0A942T4Z9_9BACI</name>
<dbReference type="RefSeq" id="WP_213145056.1">
    <property type="nucleotide sequence ID" value="NZ_JAGYPE020000059.1"/>
</dbReference>
<evidence type="ECO:0000259" key="1">
    <source>
        <dbReference type="Pfam" id="PF21747"/>
    </source>
</evidence>
<evidence type="ECO:0000313" key="3">
    <source>
        <dbReference type="EMBL" id="MCH6268527.1"/>
    </source>
</evidence>
<evidence type="ECO:0000313" key="4">
    <source>
        <dbReference type="Proteomes" id="UP000677265"/>
    </source>
</evidence>
<dbReference type="InterPro" id="IPR048427">
    <property type="entry name" value="YpoC"/>
</dbReference>